<evidence type="ECO:0000256" key="3">
    <source>
        <dbReference type="ARBA" id="ARBA00022679"/>
    </source>
</evidence>
<evidence type="ECO:0000313" key="5">
    <source>
        <dbReference type="Proteomes" id="UP000007797"/>
    </source>
</evidence>
<dbReference type="PANTHER" id="PTHR45681">
    <property type="entry name" value="POLYKETIDE SYNTHASE 44-RELATED"/>
    <property type="match status" value="1"/>
</dbReference>
<dbReference type="STRING" id="1054147.F4QCP3"/>
<dbReference type="Gene3D" id="3.90.180.10">
    <property type="entry name" value="Medium-chain alcohol dehydrogenases, catalytic domain"/>
    <property type="match status" value="1"/>
</dbReference>
<dbReference type="RefSeq" id="XP_004350329.1">
    <property type="nucleotide sequence ID" value="XM_004350279.1"/>
</dbReference>
<dbReference type="OrthoDB" id="329835at2759"/>
<evidence type="ECO:0000256" key="2">
    <source>
        <dbReference type="ARBA" id="ARBA00022553"/>
    </source>
</evidence>
<evidence type="ECO:0008006" key="6">
    <source>
        <dbReference type="Google" id="ProtNLM"/>
    </source>
</evidence>
<name>F4QCP3_CACFS</name>
<protein>
    <recommendedName>
        <fullName evidence="6">Enoyl reductase (ER) domain-containing protein</fullName>
    </recommendedName>
</protein>
<dbReference type="KEGG" id="dfa:DFA_11386"/>
<keyword evidence="5" id="KW-1185">Reference proteome</keyword>
<reference evidence="5" key="1">
    <citation type="journal article" date="2011" name="Genome Res.">
        <title>Phylogeny-wide analysis of social amoeba genomes highlights ancient origins for complex intercellular communication.</title>
        <authorList>
            <person name="Heidel A.J."/>
            <person name="Lawal H.M."/>
            <person name="Felder M."/>
            <person name="Schilde C."/>
            <person name="Helps N.R."/>
            <person name="Tunggal B."/>
            <person name="Rivero F."/>
            <person name="John U."/>
            <person name="Schleicher M."/>
            <person name="Eichinger L."/>
            <person name="Platzer M."/>
            <person name="Noegel A.A."/>
            <person name="Schaap P."/>
            <person name="Gloeckner G."/>
        </authorList>
    </citation>
    <scope>NUCLEOTIDE SEQUENCE [LARGE SCALE GENOMIC DNA]</scope>
    <source>
        <strain evidence="5">SH3</strain>
    </source>
</reference>
<evidence type="ECO:0000256" key="1">
    <source>
        <dbReference type="ARBA" id="ARBA00022450"/>
    </source>
</evidence>
<dbReference type="AlphaFoldDB" id="F4QCP3"/>
<keyword evidence="1" id="KW-0596">Phosphopantetheine</keyword>
<dbReference type="InterPro" id="IPR050444">
    <property type="entry name" value="Polyketide_Synthase"/>
</dbReference>
<gene>
    <name evidence="4" type="ORF">DFA_11386</name>
</gene>
<dbReference type="GeneID" id="14865573"/>
<dbReference type="EMBL" id="GL883029">
    <property type="protein sequence ID" value="EGG13625.1"/>
    <property type="molecule type" value="Genomic_DNA"/>
</dbReference>
<dbReference type="Proteomes" id="UP000007797">
    <property type="component" value="Unassembled WGS sequence"/>
</dbReference>
<keyword evidence="3" id="KW-0808">Transferase</keyword>
<evidence type="ECO:0000313" key="4">
    <source>
        <dbReference type="EMBL" id="EGG13625.1"/>
    </source>
</evidence>
<sequence>MGRRSEPIGNKWNAIAEKEISNIGAPSTTWITWVRDAVAGSPAFEIVAWLVTEHNCNGSASIPVAMGTAYVVLVKKAGIEPFESILIHNSTGGVGLTMFNLLKHQQHTGKVFVTVGSDEKKQYLEQQYGSLITALLF</sequence>
<dbReference type="InterPro" id="IPR036291">
    <property type="entry name" value="NAD(P)-bd_dom_sf"/>
</dbReference>
<dbReference type="GO" id="GO:0016740">
    <property type="term" value="F:transferase activity"/>
    <property type="evidence" value="ECO:0007669"/>
    <property type="project" value="UniProtKB-KW"/>
</dbReference>
<accession>F4QCP3</accession>
<keyword evidence="2" id="KW-0597">Phosphoprotein</keyword>
<dbReference type="PANTHER" id="PTHR45681:SF6">
    <property type="entry name" value="POLYKETIDE SYNTHASE 37"/>
    <property type="match status" value="1"/>
</dbReference>
<proteinExistence type="predicted"/>
<organism evidence="4 5">
    <name type="scientific">Cavenderia fasciculata</name>
    <name type="common">Slime mold</name>
    <name type="synonym">Dictyostelium fasciculatum</name>
    <dbReference type="NCBI Taxonomy" id="261658"/>
    <lineage>
        <taxon>Eukaryota</taxon>
        <taxon>Amoebozoa</taxon>
        <taxon>Evosea</taxon>
        <taxon>Eumycetozoa</taxon>
        <taxon>Dictyostelia</taxon>
        <taxon>Acytosteliales</taxon>
        <taxon>Cavenderiaceae</taxon>
        <taxon>Cavenderia</taxon>
    </lineage>
</organism>
<dbReference type="SUPFAM" id="SSF51735">
    <property type="entry name" value="NAD(P)-binding Rossmann-fold domains"/>
    <property type="match status" value="1"/>
</dbReference>